<proteinExistence type="predicted"/>
<keyword evidence="1" id="KW-1133">Transmembrane helix</keyword>
<feature type="transmembrane region" description="Helical" evidence="1">
    <location>
        <begin position="6"/>
        <end position="26"/>
    </location>
</feature>
<sequence>MYSYLYYVLGGMMMFIGLVASALLVRAMMYPKSYAKKLFTFVIVLAMFSRGVYFLLSPSIISGSLQSFPLNAFLFWTYFMLFVSWADFYYQASIGREFNFFKSNVAVGLLTAFIIGSIVTIAAFFFTANTDAECKRVDLGTSFFIDNPDTKSFSVAWYWVFIYFVSLEIVPTCAMLYFLRKAPSQRAEQPNYAPLLQAQ</sequence>
<name>D3AWM2_HETP5</name>
<dbReference type="PANTHER" id="PTHR31142">
    <property type="entry name" value="TOBAMOVIRUS MULTIPLICATION PROTEIN 1-LIKE ISOFORM X1"/>
    <property type="match status" value="1"/>
</dbReference>
<accession>D3AWM2</accession>
<feature type="transmembrane region" description="Helical" evidence="1">
    <location>
        <begin position="156"/>
        <end position="179"/>
    </location>
</feature>
<dbReference type="EMBL" id="ADBJ01000002">
    <property type="protein sequence ID" value="EFA86695.1"/>
    <property type="molecule type" value="Genomic_DNA"/>
</dbReference>
<dbReference type="AlphaFoldDB" id="D3AWM2"/>
<keyword evidence="1" id="KW-0812">Transmembrane</keyword>
<protein>
    <recommendedName>
        <fullName evidence="4">THH1/TOM1/TOM3 domain-containing protein</fullName>
    </recommendedName>
</protein>
<evidence type="ECO:0000313" key="3">
    <source>
        <dbReference type="Proteomes" id="UP000001396"/>
    </source>
</evidence>
<dbReference type="GeneID" id="31356030"/>
<feature type="transmembrane region" description="Helical" evidence="1">
    <location>
        <begin position="38"/>
        <end position="61"/>
    </location>
</feature>
<dbReference type="RefSeq" id="XP_020438799.1">
    <property type="nucleotide sequence ID" value="XM_020571525.1"/>
</dbReference>
<organism evidence="2 3">
    <name type="scientific">Heterostelium pallidum (strain ATCC 26659 / Pp 5 / PN500)</name>
    <name type="common">Cellular slime mold</name>
    <name type="synonym">Polysphondylium pallidum</name>
    <dbReference type="NCBI Taxonomy" id="670386"/>
    <lineage>
        <taxon>Eukaryota</taxon>
        <taxon>Amoebozoa</taxon>
        <taxon>Evosea</taxon>
        <taxon>Eumycetozoa</taxon>
        <taxon>Dictyostelia</taxon>
        <taxon>Acytosteliales</taxon>
        <taxon>Acytosteliaceae</taxon>
        <taxon>Heterostelium</taxon>
    </lineage>
</organism>
<feature type="transmembrane region" description="Helical" evidence="1">
    <location>
        <begin position="73"/>
        <end position="92"/>
    </location>
</feature>
<dbReference type="InterPro" id="IPR040226">
    <property type="entry name" value="THH1/TOM1/TOM3"/>
</dbReference>
<dbReference type="PANTHER" id="PTHR31142:SF3">
    <property type="entry name" value="THH1_TOM1_TOM3 DOMAIN-CONTAINING PROTEIN"/>
    <property type="match status" value="1"/>
</dbReference>
<gene>
    <name evidence="2" type="ORF">PPL_00497</name>
</gene>
<keyword evidence="1" id="KW-0472">Membrane</keyword>
<feature type="transmembrane region" description="Helical" evidence="1">
    <location>
        <begin position="104"/>
        <end position="126"/>
    </location>
</feature>
<evidence type="ECO:0000313" key="2">
    <source>
        <dbReference type="EMBL" id="EFA86695.1"/>
    </source>
</evidence>
<reference evidence="2 3" key="1">
    <citation type="journal article" date="2011" name="Genome Res.">
        <title>Phylogeny-wide analysis of social amoeba genomes highlights ancient origins for complex intercellular communication.</title>
        <authorList>
            <person name="Heidel A.J."/>
            <person name="Lawal H.M."/>
            <person name="Felder M."/>
            <person name="Schilde C."/>
            <person name="Helps N.R."/>
            <person name="Tunggal B."/>
            <person name="Rivero F."/>
            <person name="John U."/>
            <person name="Schleicher M."/>
            <person name="Eichinger L."/>
            <person name="Platzer M."/>
            <person name="Noegel A.A."/>
            <person name="Schaap P."/>
            <person name="Gloeckner G."/>
        </authorList>
    </citation>
    <scope>NUCLEOTIDE SEQUENCE [LARGE SCALE GENOMIC DNA]</scope>
    <source>
        <strain evidence="3">ATCC 26659 / Pp 5 / PN500</strain>
    </source>
</reference>
<evidence type="ECO:0000256" key="1">
    <source>
        <dbReference type="SAM" id="Phobius"/>
    </source>
</evidence>
<evidence type="ECO:0008006" key="4">
    <source>
        <dbReference type="Google" id="ProtNLM"/>
    </source>
</evidence>
<comment type="caution">
    <text evidence="2">The sequence shown here is derived from an EMBL/GenBank/DDBJ whole genome shotgun (WGS) entry which is preliminary data.</text>
</comment>
<keyword evidence="3" id="KW-1185">Reference proteome</keyword>
<dbReference type="Proteomes" id="UP000001396">
    <property type="component" value="Unassembled WGS sequence"/>
</dbReference>
<dbReference type="InParanoid" id="D3AWM2"/>